<keyword evidence="5 12" id="KW-0808">Transferase</keyword>
<keyword evidence="16" id="KW-1185">Reference proteome</keyword>
<dbReference type="Proteomes" id="UP000095347">
    <property type="component" value="Unassembled WGS sequence"/>
</dbReference>
<evidence type="ECO:0000256" key="11">
    <source>
        <dbReference type="ARBA" id="ARBA00051096"/>
    </source>
</evidence>
<evidence type="ECO:0000313" key="15">
    <source>
        <dbReference type="EMBL" id="OEJ64621.1"/>
    </source>
</evidence>
<organism evidence="15 16">
    <name type="scientific">Magnetovibrio blakemorei</name>
    <dbReference type="NCBI Taxonomy" id="28181"/>
    <lineage>
        <taxon>Bacteria</taxon>
        <taxon>Pseudomonadati</taxon>
        <taxon>Pseudomonadota</taxon>
        <taxon>Alphaproteobacteria</taxon>
        <taxon>Rhodospirillales</taxon>
        <taxon>Magnetovibrionaceae</taxon>
        <taxon>Magnetovibrio</taxon>
    </lineage>
</organism>
<feature type="active site" evidence="12">
    <location>
        <position position="250"/>
    </location>
</feature>
<feature type="domain" description="Beta-ketoacyl-[acyl-carrier-protein] synthase III N-terminal" evidence="14">
    <location>
        <begin position="108"/>
        <end position="190"/>
    </location>
</feature>
<proteinExistence type="inferred from homology"/>
<dbReference type="Pfam" id="PF08541">
    <property type="entry name" value="ACP_syn_III_C"/>
    <property type="match status" value="1"/>
</dbReference>
<feature type="active site" evidence="12">
    <location>
        <position position="280"/>
    </location>
</feature>
<comment type="pathway">
    <text evidence="1 12">Lipid metabolism; fatty acid biosynthesis.</text>
</comment>
<dbReference type="GO" id="GO:0006633">
    <property type="term" value="P:fatty acid biosynthetic process"/>
    <property type="evidence" value="ECO:0007669"/>
    <property type="project" value="UniProtKB-UniRule"/>
</dbReference>
<dbReference type="SUPFAM" id="SSF53901">
    <property type="entry name" value="Thiolase-like"/>
    <property type="match status" value="1"/>
</dbReference>
<dbReference type="InterPro" id="IPR013747">
    <property type="entry name" value="ACP_syn_III_C"/>
</dbReference>
<gene>
    <name evidence="12" type="primary">fabH</name>
    <name evidence="15" type="ORF">BEN30_00555</name>
</gene>
<comment type="catalytic activity">
    <reaction evidence="11">
        <text>malonyl-[ACP] + acetyl-CoA + H(+) = 3-oxobutanoyl-[ACP] + CO2 + CoA</text>
        <dbReference type="Rhea" id="RHEA:12080"/>
        <dbReference type="Rhea" id="RHEA-COMP:9623"/>
        <dbReference type="Rhea" id="RHEA-COMP:9625"/>
        <dbReference type="ChEBI" id="CHEBI:15378"/>
        <dbReference type="ChEBI" id="CHEBI:16526"/>
        <dbReference type="ChEBI" id="CHEBI:57287"/>
        <dbReference type="ChEBI" id="CHEBI:57288"/>
        <dbReference type="ChEBI" id="CHEBI:78449"/>
        <dbReference type="ChEBI" id="CHEBI:78450"/>
        <dbReference type="EC" id="2.3.1.180"/>
    </reaction>
    <physiologicalReaction direction="left-to-right" evidence="11">
        <dbReference type="Rhea" id="RHEA:12081"/>
    </physiologicalReaction>
</comment>
<evidence type="ECO:0000313" key="16">
    <source>
        <dbReference type="Proteomes" id="UP000095347"/>
    </source>
</evidence>
<dbReference type="AlphaFoldDB" id="A0A1E5Q4G7"/>
<dbReference type="EMBL" id="MCGG01000067">
    <property type="protein sequence ID" value="OEJ64621.1"/>
    <property type="molecule type" value="Genomic_DNA"/>
</dbReference>
<dbReference type="GO" id="GO:0033818">
    <property type="term" value="F:beta-ketoacyl-acyl-carrier-protein synthase III activity"/>
    <property type="evidence" value="ECO:0007669"/>
    <property type="project" value="UniProtKB-UniRule"/>
</dbReference>
<feature type="region of interest" description="ACP-binding" evidence="12">
    <location>
        <begin position="251"/>
        <end position="255"/>
    </location>
</feature>
<keyword evidence="7 12" id="KW-0443">Lipid metabolism</keyword>
<dbReference type="EC" id="2.3.1.180" evidence="3 12"/>
<protein>
    <recommendedName>
        <fullName evidence="3 12">Beta-ketoacyl-[acyl-carrier-protein] synthase III</fullName>
        <shortName evidence="12">Beta-ketoacyl-ACP synthase III</shortName>
        <shortName evidence="12">KAS III</shortName>
        <ecNumber evidence="3 12">2.3.1.180</ecNumber>
    </recommendedName>
    <alternativeName>
        <fullName evidence="12">3-oxoacyl-[acyl-carrier-protein] synthase 3</fullName>
    </alternativeName>
    <alternativeName>
        <fullName evidence="12">3-oxoacyl-[acyl-carrier-protein] synthase III</fullName>
    </alternativeName>
</protein>
<feature type="active site" evidence="12">
    <location>
        <position position="114"/>
    </location>
</feature>
<evidence type="ECO:0000256" key="4">
    <source>
        <dbReference type="ARBA" id="ARBA00022516"/>
    </source>
</evidence>
<keyword evidence="12" id="KW-0963">Cytoplasm</keyword>
<evidence type="ECO:0000256" key="6">
    <source>
        <dbReference type="ARBA" id="ARBA00022832"/>
    </source>
</evidence>
<evidence type="ECO:0000256" key="7">
    <source>
        <dbReference type="ARBA" id="ARBA00023098"/>
    </source>
</evidence>
<dbReference type="OrthoDB" id="9815506at2"/>
<dbReference type="NCBIfam" id="NF006829">
    <property type="entry name" value="PRK09352.1"/>
    <property type="match status" value="1"/>
</dbReference>
<dbReference type="NCBIfam" id="TIGR00747">
    <property type="entry name" value="fabH"/>
    <property type="match status" value="1"/>
</dbReference>
<dbReference type="UniPathway" id="UPA00094"/>
<dbReference type="Pfam" id="PF08545">
    <property type="entry name" value="ACP_syn_III"/>
    <property type="match status" value="1"/>
</dbReference>
<keyword evidence="10 12" id="KW-0012">Acyltransferase</keyword>
<evidence type="ECO:0000256" key="5">
    <source>
        <dbReference type="ARBA" id="ARBA00022679"/>
    </source>
</evidence>
<comment type="subcellular location">
    <subcellularLocation>
        <location evidence="12">Cytoplasm</location>
    </subcellularLocation>
</comment>
<dbReference type="InterPro" id="IPR016039">
    <property type="entry name" value="Thiolase-like"/>
</dbReference>
<comment type="similarity">
    <text evidence="2 12">Belongs to the thiolase-like superfamily. FabH family.</text>
</comment>
<evidence type="ECO:0000256" key="2">
    <source>
        <dbReference type="ARBA" id="ARBA00008642"/>
    </source>
</evidence>
<comment type="domain">
    <text evidence="12">The last Arg residue of the ACP-binding site is essential for the weak association between ACP/AcpP and FabH.</text>
</comment>
<comment type="function">
    <text evidence="12">Catalyzes the condensation reaction of fatty acid synthesis by the addition to an acyl acceptor of two carbons from malonyl-ACP. Catalyzes the first condensation reaction which initiates fatty acid synthesis and may therefore play a role in governing the total rate of fatty acid production. Possesses both acetoacetyl-ACP synthase and acetyl transacylase activities. Its substrate specificity determines the biosynthesis of branched-chain and/or straight-chain of fatty acids.</text>
</comment>
<dbReference type="PANTHER" id="PTHR43091">
    <property type="entry name" value="3-OXOACYL-[ACYL-CARRIER-PROTEIN] SYNTHASE"/>
    <property type="match status" value="1"/>
</dbReference>
<dbReference type="PANTHER" id="PTHR43091:SF1">
    <property type="entry name" value="BETA-KETOACYL-[ACYL-CARRIER-PROTEIN] SYNTHASE III, CHLOROPLASTIC"/>
    <property type="match status" value="1"/>
</dbReference>
<evidence type="ECO:0000256" key="8">
    <source>
        <dbReference type="ARBA" id="ARBA00023160"/>
    </source>
</evidence>
<name>A0A1E5Q4G7_9PROT</name>
<dbReference type="GO" id="GO:0005737">
    <property type="term" value="C:cytoplasm"/>
    <property type="evidence" value="ECO:0007669"/>
    <property type="project" value="UniProtKB-SubCell"/>
</dbReference>
<evidence type="ECO:0000259" key="13">
    <source>
        <dbReference type="Pfam" id="PF08541"/>
    </source>
</evidence>
<dbReference type="HAMAP" id="MF_01815">
    <property type="entry name" value="FabH"/>
    <property type="match status" value="1"/>
</dbReference>
<dbReference type="InterPro" id="IPR004655">
    <property type="entry name" value="FabH"/>
</dbReference>
<evidence type="ECO:0000256" key="3">
    <source>
        <dbReference type="ARBA" id="ARBA00012333"/>
    </source>
</evidence>
<dbReference type="STRING" id="28181.BEN30_00555"/>
<sequence length="323" mass="34347">MSYCSRIIGTGSHLPDQVVTNEQLAETIDTSDDWIVDRTGIRERRIAREGETTSVLAFQAAENALEAAGISAKDLDLVIVATTTPDNTFPSTATKVQAMLGMEGGAAFDIQAVCSGFVYALAVADNFIRAGQAKTVLVIGAEVMSRILDWSDRGTCVLFGDGAGAVVVQAEEVGAGEPVGILSTHLHSDGKLRDLLYVDGGPGTNKQVGHLRMLGREVFRHAVTNLASVVVEALSANGYTQSDIDWLVPHQANKRILDGTARKLGLREDQVVITVERHANTSAASVPLALDEAVRDGRIQKGQLVLMEAMGGGLTWGAALVRW</sequence>
<dbReference type="RefSeq" id="WP_069959123.1">
    <property type="nucleotide sequence ID" value="NZ_MCGG01000067.1"/>
</dbReference>
<evidence type="ECO:0000256" key="9">
    <source>
        <dbReference type="ARBA" id="ARBA00023268"/>
    </source>
</evidence>
<accession>A0A1E5Q4G7</accession>
<dbReference type="GO" id="GO:0004315">
    <property type="term" value="F:3-oxoacyl-[acyl-carrier-protein] synthase activity"/>
    <property type="evidence" value="ECO:0007669"/>
    <property type="project" value="InterPro"/>
</dbReference>
<evidence type="ECO:0000256" key="10">
    <source>
        <dbReference type="ARBA" id="ARBA00023315"/>
    </source>
</evidence>
<dbReference type="CDD" id="cd00830">
    <property type="entry name" value="KAS_III"/>
    <property type="match status" value="1"/>
</dbReference>
<keyword evidence="9 12" id="KW-0511">Multifunctional enzyme</keyword>
<dbReference type="FunFam" id="3.40.47.10:FF:000004">
    <property type="entry name" value="3-oxoacyl-[acyl-carrier-protein] synthase 3"/>
    <property type="match status" value="1"/>
</dbReference>
<keyword evidence="4 12" id="KW-0444">Lipid biosynthesis</keyword>
<comment type="subunit">
    <text evidence="12">Homodimer.</text>
</comment>
<evidence type="ECO:0000256" key="1">
    <source>
        <dbReference type="ARBA" id="ARBA00005194"/>
    </source>
</evidence>
<feature type="domain" description="Beta-ketoacyl-[acyl-carrier-protein] synthase III C-terminal" evidence="13">
    <location>
        <begin position="234"/>
        <end position="323"/>
    </location>
</feature>
<dbReference type="Gene3D" id="3.40.47.10">
    <property type="match status" value="1"/>
</dbReference>
<keyword evidence="6 12" id="KW-0276">Fatty acid metabolism</keyword>
<keyword evidence="8 12" id="KW-0275">Fatty acid biosynthesis</keyword>
<evidence type="ECO:0000256" key="12">
    <source>
        <dbReference type="HAMAP-Rule" id="MF_01815"/>
    </source>
</evidence>
<evidence type="ECO:0000259" key="14">
    <source>
        <dbReference type="Pfam" id="PF08545"/>
    </source>
</evidence>
<comment type="caution">
    <text evidence="15">The sequence shown here is derived from an EMBL/GenBank/DDBJ whole genome shotgun (WGS) entry which is preliminary data.</text>
</comment>
<reference evidence="16" key="1">
    <citation type="submission" date="2016-07" db="EMBL/GenBank/DDBJ databases">
        <authorList>
            <person name="Florea S."/>
            <person name="Webb J.S."/>
            <person name="Jaromczyk J."/>
            <person name="Schardl C.L."/>
        </authorList>
    </citation>
    <scope>NUCLEOTIDE SEQUENCE [LARGE SCALE GENOMIC DNA]</scope>
    <source>
        <strain evidence="16">MV-1</strain>
    </source>
</reference>
<dbReference type="InterPro" id="IPR013751">
    <property type="entry name" value="ACP_syn_III_N"/>
</dbReference>